<keyword evidence="2" id="KW-0443">Lipid metabolism</keyword>
<dbReference type="RefSeq" id="XP_052755651.1">
    <property type="nucleotide sequence ID" value="XM_052899691.1"/>
</dbReference>
<dbReference type="InterPro" id="IPR025483">
    <property type="entry name" value="Lipase_euk"/>
</dbReference>
<feature type="domain" description="Partial AB-hydrolase lipase" evidence="4">
    <location>
        <begin position="51"/>
        <end position="108"/>
    </location>
</feature>
<dbReference type="Proteomes" id="UP001652740">
    <property type="component" value="Unplaced"/>
</dbReference>
<keyword evidence="3" id="KW-0812">Transmembrane</keyword>
<keyword evidence="5" id="KW-1185">Reference proteome</keyword>
<evidence type="ECO:0000259" key="4">
    <source>
        <dbReference type="Pfam" id="PF04083"/>
    </source>
</evidence>
<evidence type="ECO:0000256" key="2">
    <source>
        <dbReference type="PIRNR" id="PIRNR000862"/>
    </source>
</evidence>
<dbReference type="PIRSF" id="PIRSF000862">
    <property type="entry name" value="Steryl_ester_lip"/>
    <property type="match status" value="1"/>
</dbReference>
<dbReference type="InterPro" id="IPR029058">
    <property type="entry name" value="AB_hydrolase_fold"/>
</dbReference>
<organism evidence="5 6">
    <name type="scientific">Galleria mellonella</name>
    <name type="common">Greater wax moth</name>
    <dbReference type="NCBI Taxonomy" id="7137"/>
    <lineage>
        <taxon>Eukaryota</taxon>
        <taxon>Metazoa</taxon>
        <taxon>Ecdysozoa</taxon>
        <taxon>Arthropoda</taxon>
        <taxon>Hexapoda</taxon>
        <taxon>Insecta</taxon>
        <taxon>Pterygota</taxon>
        <taxon>Neoptera</taxon>
        <taxon>Endopterygota</taxon>
        <taxon>Lepidoptera</taxon>
        <taxon>Glossata</taxon>
        <taxon>Ditrysia</taxon>
        <taxon>Pyraloidea</taxon>
        <taxon>Pyralidae</taxon>
        <taxon>Galleriinae</taxon>
        <taxon>Galleria</taxon>
    </lineage>
</organism>
<evidence type="ECO:0000313" key="6">
    <source>
        <dbReference type="RefSeq" id="XP_052755651.1"/>
    </source>
</evidence>
<keyword evidence="2" id="KW-0442">Lipid degradation</keyword>
<evidence type="ECO:0000256" key="3">
    <source>
        <dbReference type="SAM" id="Phobius"/>
    </source>
</evidence>
<protein>
    <recommendedName>
        <fullName evidence="2">Lipase</fullName>
    </recommendedName>
</protein>
<name>A0ABM3MWC3_GALME</name>
<dbReference type="Gene3D" id="3.40.50.1820">
    <property type="entry name" value="alpha/beta hydrolase"/>
    <property type="match status" value="1"/>
</dbReference>
<keyword evidence="3" id="KW-0472">Membrane</keyword>
<accession>A0ABM3MWC3</accession>
<evidence type="ECO:0000313" key="5">
    <source>
        <dbReference type="Proteomes" id="UP001652740"/>
    </source>
</evidence>
<dbReference type="InterPro" id="IPR006693">
    <property type="entry name" value="AB_hydrolase_lipase"/>
</dbReference>
<dbReference type="SUPFAM" id="SSF53474">
    <property type="entry name" value="alpha/beta-Hydrolases"/>
    <property type="match status" value="1"/>
</dbReference>
<keyword evidence="3" id="KW-1133">Transmembrane helix</keyword>
<keyword evidence="2" id="KW-0378">Hydrolase</keyword>
<feature type="transmembrane region" description="Helical" evidence="3">
    <location>
        <begin position="6"/>
        <end position="25"/>
    </location>
</feature>
<proteinExistence type="inferred from homology"/>
<dbReference type="PANTHER" id="PTHR11005">
    <property type="entry name" value="LYSOSOMAL ACID LIPASE-RELATED"/>
    <property type="match status" value="1"/>
</dbReference>
<dbReference type="GeneID" id="113510951"/>
<gene>
    <name evidence="6" type="primary">LOC113510951</name>
</gene>
<sequence>MSFNGHTVSFLLIFSFIILLHAMIIRIRPFTIKSEDKHYLSYSRDSSLNFTELATKYGYQSQEHQVVTEDGYLLKVFRVSQGRNCDGRRRSPPVILMHGLLQSSDSWLDAGPGAALAYLISDACYDLWVANCRGNYYSRRHLKLAPNSSQFWHFSIDEIGFYDVPATIDYVLNYTGAEKVNYIGYSQGAGTFFVMCSERPGYCDKVNVLIALAPATRQINTKSILFRFLTDAILRLEHLLTKYGMYEIFAKGSISQEFLAFFCELNWITEMICNSGQSILDAYHPNSVAEHTARSMFGHFPAGTSVHNMARYGQSMISEDFGKFNYGVDNMRVYGSEDPPLYNLSAVSVPVVIIYGKNDRLVDTKDVEWLAKRLPNVVESFLVEDPYWNHLDVTYSRYTSISVFPKVNEHLLRYSFEDTR</sequence>
<dbReference type="Pfam" id="PF04083">
    <property type="entry name" value="Abhydro_lipase"/>
    <property type="match status" value="1"/>
</dbReference>
<reference evidence="6" key="1">
    <citation type="submission" date="2025-08" db="UniProtKB">
        <authorList>
            <consortium name="RefSeq"/>
        </authorList>
    </citation>
    <scope>IDENTIFICATION</scope>
    <source>
        <tissue evidence="6">Whole larvae</tissue>
    </source>
</reference>
<evidence type="ECO:0000256" key="1">
    <source>
        <dbReference type="ARBA" id="ARBA00010701"/>
    </source>
</evidence>
<comment type="similarity">
    <text evidence="1 2">Belongs to the AB hydrolase superfamily. Lipase family.</text>
</comment>